<dbReference type="OrthoDB" id="297496at2759"/>
<sequence length="134" mass="15405">MPTLPSFCRISVCQQKIIFMQVFSTITTIGYGYLYPVTSAGRILSILISLIGIPFTIIVIKDLAYIIAKLMNYPSVLLVKCWAAFRFCTLRAIDEDELDKKLHGEHAERKDYRLQNTERLLAIPVRINKIKILR</sequence>
<keyword evidence="11" id="KW-1185">Reference proteome</keyword>
<organism evidence="10 11">
    <name type="scientific">Cylicostephanus goldi</name>
    <name type="common">Nematode worm</name>
    <dbReference type="NCBI Taxonomy" id="71465"/>
    <lineage>
        <taxon>Eukaryota</taxon>
        <taxon>Metazoa</taxon>
        <taxon>Ecdysozoa</taxon>
        <taxon>Nematoda</taxon>
        <taxon>Chromadorea</taxon>
        <taxon>Rhabditida</taxon>
        <taxon>Rhabditina</taxon>
        <taxon>Rhabditomorpha</taxon>
        <taxon>Strongyloidea</taxon>
        <taxon>Strongylidae</taxon>
        <taxon>Cylicostephanus</taxon>
    </lineage>
</organism>
<keyword evidence="2" id="KW-0813">Transport</keyword>
<keyword evidence="6 8" id="KW-0472">Membrane</keyword>
<evidence type="ECO:0000256" key="5">
    <source>
        <dbReference type="ARBA" id="ARBA00023065"/>
    </source>
</evidence>
<dbReference type="InterPro" id="IPR013099">
    <property type="entry name" value="K_chnl_dom"/>
</dbReference>
<dbReference type="AlphaFoldDB" id="A0A3P7M8X4"/>
<evidence type="ECO:0000313" key="11">
    <source>
        <dbReference type="Proteomes" id="UP000271889"/>
    </source>
</evidence>
<feature type="domain" description="Potassium channel" evidence="9">
    <location>
        <begin position="22"/>
        <end position="66"/>
    </location>
</feature>
<comment type="subcellular location">
    <subcellularLocation>
        <location evidence="1">Membrane</location>
        <topology evidence="1">Multi-pass membrane protein</topology>
    </subcellularLocation>
</comment>
<evidence type="ECO:0000256" key="3">
    <source>
        <dbReference type="ARBA" id="ARBA00022692"/>
    </source>
</evidence>
<feature type="transmembrane region" description="Helical" evidence="8">
    <location>
        <begin position="17"/>
        <end position="34"/>
    </location>
</feature>
<gene>
    <name evidence="10" type="ORF">CGOC_LOCUS10236</name>
</gene>
<reference evidence="10 11" key="1">
    <citation type="submission" date="2018-11" db="EMBL/GenBank/DDBJ databases">
        <authorList>
            <consortium name="Pathogen Informatics"/>
        </authorList>
    </citation>
    <scope>NUCLEOTIDE SEQUENCE [LARGE SCALE GENOMIC DNA]</scope>
</reference>
<dbReference type="Proteomes" id="UP000271889">
    <property type="component" value="Unassembled WGS sequence"/>
</dbReference>
<accession>A0A3P7M8X4</accession>
<keyword evidence="4 8" id="KW-1133">Transmembrane helix</keyword>
<name>A0A3P7M8X4_CYLGO</name>
<feature type="transmembrane region" description="Helical" evidence="8">
    <location>
        <begin position="40"/>
        <end position="60"/>
    </location>
</feature>
<evidence type="ECO:0000256" key="4">
    <source>
        <dbReference type="ARBA" id="ARBA00022989"/>
    </source>
</evidence>
<evidence type="ECO:0000256" key="1">
    <source>
        <dbReference type="ARBA" id="ARBA00004141"/>
    </source>
</evidence>
<dbReference type="EMBL" id="UYRV01110308">
    <property type="protein sequence ID" value="VDN25905.1"/>
    <property type="molecule type" value="Genomic_DNA"/>
</dbReference>
<dbReference type="GO" id="GO:0015271">
    <property type="term" value="F:outward rectifier potassium channel activity"/>
    <property type="evidence" value="ECO:0007669"/>
    <property type="project" value="TreeGrafter"/>
</dbReference>
<dbReference type="InterPro" id="IPR003280">
    <property type="entry name" value="2pore_dom_K_chnl"/>
</dbReference>
<evidence type="ECO:0000256" key="2">
    <source>
        <dbReference type="ARBA" id="ARBA00022448"/>
    </source>
</evidence>
<dbReference type="Gene3D" id="1.10.287.70">
    <property type="match status" value="1"/>
</dbReference>
<dbReference type="PANTHER" id="PTHR11003">
    <property type="entry name" value="POTASSIUM CHANNEL, SUBFAMILY K"/>
    <property type="match status" value="1"/>
</dbReference>
<dbReference type="GO" id="GO:0005886">
    <property type="term" value="C:plasma membrane"/>
    <property type="evidence" value="ECO:0007669"/>
    <property type="project" value="TreeGrafter"/>
</dbReference>
<dbReference type="PANTHER" id="PTHR11003:SF337">
    <property type="entry name" value="POTASSIUM CHANNEL DOMAIN-CONTAINING PROTEIN"/>
    <property type="match status" value="1"/>
</dbReference>
<proteinExistence type="predicted"/>
<keyword evidence="3 8" id="KW-0812">Transmembrane</keyword>
<evidence type="ECO:0000256" key="8">
    <source>
        <dbReference type="SAM" id="Phobius"/>
    </source>
</evidence>
<evidence type="ECO:0000256" key="7">
    <source>
        <dbReference type="ARBA" id="ARBA00023303"/>
    </source>
</evidence>
<keyword evidence="5" id="KW-0406">Ion transport</keyword>
<dbReference type="GO" id="GO:0022841">
    <property type="term" value="F:potassium ion leak channel activity"/>
    <property type="evidence" value="ECO:0007669"/>
    <property type="project" value="TreeGrafter"/>
</dbReference>
<keyword evidence="7" id="KW-0407">Ion channel</keyword>
<protein>
    <recommendedName>
        <fullName evidence="9">Potassium channel domain-containing protein</fullName>
    </recommendedName>
</protein>
<evidence type="ECO:0000259" key="9">
    <source>
        <dbReference type="Pfam" id="PF07885"/>
    </source>
</evidence>
<evidence type="ECO:0000313" key="10">
    <source>
        <dbReference type="EMBL" id="VDN25905.1"/>
    </source>
</evidence>
<dbReference type="GO" id="GO:0030322">
    <property type="term" value="P:stabilization of membrane potential"/>
    <property type="evidence" value="ECO:0007669"/>
    <property type="project" value="TreeGrafter"/>
</dbReference>
<evidence type="ECO:0000256" key="6">
    <source>
        <dbReference type="ARBA" id="ARBA00023136"/>
    </source>
</evidence>
<dbReference type="SUPFAM" id="SSF81324">
    <property type="entry name" value="Voltage-gated potassium channels"/>
    <property type="match status" value="1"/>
</dbReference>
<dbReference type="Pfam" id="PF07885">
    <property type="entry name" value="Ion_trans_2"/>
    <property type="match status" value="1"/>
</dbReference>